<reference evidence="2 3" key="1">
    <citation type="submission" date="2017-12" db="EMBL/GenBank/DDBJ databases">
        <title>Comparative genomics yields insights into virulence evolution of Verticillium dahliae.</title>
        <authorList>
            <person name="Fan R."/>
            <person name="Armitage A.D."/>
            <person name="Cascant-Lopez E."/>
            <person name="Sobczyk M."/>
            <person name="Cockerton H.M."/>
            <person name="Harrison R.J."/>
        </authorList>
    </citation>
    <scope>NUCLEOTIDE SEQUENCE [LARGE SCALE GENOMIC DNA]</scope>
    <source>
        <strain evidence="2 3">12008</strain>
    </source>
</reference>
<gene>
    <name evidence="2" type="ORF">BJF96_g10296</name>
</gene>
<proteinExistence type="predicted"/>
<dbReference type="Proteomes" id="UP000236305">
    <property type="component" value="Unassembled WGS sequence"/>
</dbReference>
<organism evidence="2 3">
    <name type="scientific">Verticillium dahliae</name>
    <name type="common">Verticillium wilt</name>
    <dbReference type="NCBI Taxonomy" id="27337"/>
    <lineage>
        <taxon>Eukaryota</taxon>
        <taxon>Fungi</taxon>
        <taxon>Dikarya</taxon>
        <taxon>Ascomycota</taxon>
        <taxon>Pezizomycotina</taxon>
        <taxon>Sordariomycetes</taxon>
        <taxon>Hypocreomycetidae</taxon>
        <taxon>Glomerellales</taxon>
        <taxon>Plectosphaerellaceae</taxon>
        <taxon>Verticillium</taxon>
    </lineage>
</organism>
<sequence length="160" mass="18440">MPAEPRSWKEMLRSDHKKQWLEASVQEINTIENMGTIEQVPFESVDQEVHKVLGLTWVWKYKVDSTGYVTKFKARLCVRGDQQPKNEMETYASTLAAKTFRTLMAICAEFDLDTHQLDAVNAFPNAHLDETVYVWAPQGWGSCRTCNRRKTLHRGAQFSS</sequence>
<dbReference type="EMBL" id="MPSH01000068">
    <property type="protein sequence ID" value="PNH26380.1"/>
    <property type="molecule type" value="Genomic_DNA"/>
</dbReference>
<protein>
    <recommendedName>
        <fullName evidence="1">Reverse transcriptase Ty1/copia-type domain-containing protein</fullName>
    </recommendedName>
</protein>
<name>A0AA44W963_VERDA</name>
<accession>A0AA44W963</accession>
<dbReference type="AlphaFoldDB" id="A0AA44W963"/>
<evidence type="ECO:0000313" key="3">
    <source>
        <dbReference type="Proteomes" id="UP000236305"/>
    </source>
</evidence>
<dbReference type="Pfam" id="PF07727">
    <property type="entry name" value="RVT_2"/>
    <property type="match status" value="1"/>
</dbReference>
<feature type="domain" description="Reverse transcriptase Ty1/copia-type" evidence="1">
    <location>
        <begin position="50"/>
        <end position="140"/>
    </location>
</feature>
<dbReference type="InterPro" id="IPR013103">
    <property type="entry name" value="RVT_2"/>
</dbReference>
<comment type="caution">
    <text evidence="2">The sequence shown here is derived from an EMBL/GenBank/DDBJ whole genome shotgun (WGS) entry which is preliminary data.</text>
</comment>
<evidence type="ECO:0000259" key="1">
    <source>
        <dbReference type="Pfam" id="PF07727"/>
    </source>
</evidence>
<evidence type="ECO:0000313" key="2">
    <source>
        <dbReference type="EMBL" id="PNH26380.1"/>
    </source>
</evidence>